<evidence type="ECO:0000313" key="3">
    <source>
        <dbReference type="Proteomes" id="UP000013909"/>
    </source>
</evidence>
<dbReference type="RefSeq" id="WP_010854833.1">
    <property type="nucleotide sequence ID" value="NZ_AQHR01000073.1"/>
</dbReference>
<dbReference type="OrthoDB" id="840363at2"/>
<name>R7ZRW6_9BACT</name>
<sequence length="109" mass="12463">MNLFDLERQSEELEQTLHKQLQLVKNDSGIFLKIAGIALVSGLATTAAYRLTRSGSESKRKKKKKAKKPSYSFWGNLRSRLFWLALDVGKQALIRNVQERLEAEKANEE</sequence>
<keyword evidence="1" id="KW-0812">Transmembrane</keyword>
<keyword evidence="1" id="KW-1133">Transmembrane helix</keyword>
<dbReference type="Proteomes" id="UP000013909">
    <property type="component" value="Unassembled WGS sequence"/>
</dbReference>
<accession>R7ZRW6</accession>
<keyword evidence="1" id="KW-0472">Membrane</keyword>
<evidence type="ECO:0000313" key="2">
    <source>
        <dbReference type="EMBL" id="EON76827.1"/>
    </source>
</evidence>
<evidence type="ECO:0000256" key="1">
    <source>
        <dbReference type="SAM" id="Phobius"/>
    </source>
</evidence>
<organism evidence="2 3">
    <name type="scientific">Lunatimonas lonarensis</name>
    <dbReference type="NCBI Taxonomy" id="1232681"/>
    <lineage>
        <taxon>Bacteria</taxon>
        <taxon>Pseudomonadati</taxon>
        <taxon>Bacteroidota</taxon>
        <taxon>Cytophagia</taxon>
        <taxon>Cytophagales</taxon>
        <taxon>Cyclobacteriaceae</taxon>
    </lineage>
</organism>
<keyword evidence="3" id="KW-1185">Reference proteome</keyword>
<proteinExistence type="predicted"/>
<gene>
    <name evidence="2" type="ORF">ADIS_2698</name>
</gene>
<dbReference type="EMBL" id="AQHR01000073">
    <property type="protein sequence ID" value="EON76827.1"/>
    <property type="molecule type" value="Genomic_DNA"/>
</dbReference>
<dbReference type="AlphaFoldDB" id="R7ZRW6"/>
<reference evidence="2 3" key="1">
    <citation type="submission" date="2013-02" db="EMBL/GenBank/DDBJ databases">
        <title>A novel strain isolated from Lonar lake, Maharashtra, India.</title>
        <authorList>
            <person name="Singh A."/>
        </authorList>
    </citation>
    <scope>NUCLEOTIDE SEQUENCE [LARGE SCALE GENOMIC DNA]</scope>
    <source>
        <strain evidence="2 3">AK24</strain>
    </source>
</reference>
<feature type="transmembrane region" description="Helical" evidence="1">
    <location>
        <begin position="30"/>
        <end position="52"/>
    </location>
</feature>
<protein>
    <submittedName>
        <fullName evidence="2">Uncharacterized protein</fullName>
    </submittedName>
</protein>
<comment type="caution">
    <text evidence="2">The sequence shown here is derived from an EMBL/GenBank/DDBJ whole genome shotgun (WGS) entry which is preliminary data.</text>
</comment>
<dbReference type="STRING" id="1232681.ADIS_2698"/>